<evidence type="ECO:0000256" key="4">
    <source>
        <dbReference type="ARBA" id="ARBA00023136"/>
    </source>
</evidence>
<keyword evidence="3 7" id="KW-1133">Transmembrane helix</keyword>
<evidence type="ECO:0000313" key="10">
    <source>
        <dbReference type="Proteomes" id="UP000179179"/>
    </source>
</evidence>
<evidence type="ECO:0000256" key="6">
    <source>
        <dbReference type="SAM" id="MobiDB-lite"/>
    </source>
</evidence>
<dbReference type="RefSeq" id="XP_022389375.1">
    <property type="nucleotide sequence ID" value="XM_022532584.1"/>
</dbReference>
<name>A0A1F8A2V3_9EURO</name>
<feature type="compositionally biased region" description="Polar residues" evidence="6">
    <location>
        <begin position="321"/>
        <end position="334"/>
    </location>
</feature>
<evidence type="ECO:0000256" key="2">
    <source>
        <dbReference type="ARBA" id="ARBA00022692"/>
    </source>
</evidence>
<dbReference type="GeneID" id="34448845"/>
<dbReference type="PANTHER" id="PTHR33048:SF47">
    <property type="entry name" value="INTEGRAL MEMBRANE PROTEIN-RELATED"/>
    <property type="match status" value="1"/>
</dbReference>
<keyword evidence="4 7" id="KW-0472">Membrane</keyword>
<feature type="transmembrane region" description="Helical" evidence="7">
    <location>
        <begin position="136"/>
        <end position="154"/>
    </location>
</feature>
<feature type="transmembrane region" description="Helical" evidence="7">
    <location>
        <begin position="187"/>
        <end position="206"/>
    </location>
</feature>
<comment type="subcellular location">
    <subcellularLocation>
        <location evidence="1">Membrane</location>
        <topology evidence="1">Multi-pass membrane protein</topology>
    </subcellularLocation>
</comment>
<protein>
    <recommendedName>
        <fullName evidence="8">Rhodopsin domain-containing protein</fullName>
    </recommendedName>
</protein>
<feature type="transmembrane region" description="Helical" evidence="7">
    <location>
        <begin position="12"/>
        <end position="33"/>
    </location>
</feature>
<feature type="domain" description="Rhodopsin" evidence="8">
    <location>
        <begin position="29"/>
        <end position="277"/>
    </location>
</feature>
<feature type="transmembrane region" description="Helical" evidence="7">
    <location>
        <begin position="103"/>
        <end position="124"/>
    </location>
</feature>
<keyword evidence="2 7" id="KW-0812">Transmembrane</keyword>
<evidence type="ECO:0000313" key="9">
    <source>
        <dbReference type="EMBL" id="OGM45658.1"/>
    </source>
</evidence>
<dbReference type="PANTHER" id="PTHR33048">
    <property type="entry name" value="PTH11-LIKE INTEGRAL MEMBRANE PROTEIN (AFU_ORTHOLOGUE AFUA_5G11245)"/>
    <property type="match status" value="1"/>
</dbReference>
<dbReference type="GO" id="GO:0016020">
    <property type="term" value="C:membrane"/>
    <property type="evidence" value="ECO:0007669"/>
    <property type="project" value="UniProtKB-SubCell"/>
</dbReference>
<feature type="transmembrane region" description="Helical" evidence="7">
    <location>
        <begin position="45"/>
        <end position="65"/>
    </location>
</feature>
<gene>
    <name evidence="9" type="ORF">ABOM_005455</name>
</gene>
<dbReference type="Proteomes" id="UP000179179">
    <property type="component" value="Unassembled WGS sequence"/>
</dbReference>
<feature type="transmembrane region" description="Helical" evidence="7">
    <location>
        <begin position="218"/>
        <end position="239"/>
    </location>
</feature>
<sequence>MTRNSTIDEVTFVTILWVCLTISFFFILVRLTLQYRIDRKWHTSDVLILVAWLLSLGNGITWSSFYKQMYEVISLAKSPTTIDFSKVPANIEWMQKRYLNGQLSAYLLSFTGLWLIKLSFVFFFRQLGNRYRAQQILWWVVLVLVIACYGGTLGCLDYKCEMSSLEYSIEVCASASAMHSQQVRLRVATSLDIVSDGAIIILSGNVMWRARVNLTRKLALIGVSFLTAFIIIIALLRLFLSVSDMSIIDPIWLGFWNALEICVAIVVACLASFWTFYTKSKRSPSPSDIYRHESSPPTRNYASFEAPILLGSDMSERDKNPQSAVSIQSLNSRQGPDACHATQV</sequence>
<dbReference type="Pfam" id="PF20684">
    <property type="entry name" value="Fung_rhodopsin"/>
    <property type="match status" value="1"/>
</dbReference>
<reference evidence="9 10" key="1">
    <citation type="journal article" date="2016" name="Genome Biol. Evol.">
        <title>Draft genome sequence of an aflatoxigenic Aspergillus species, A. bombycis.</title>
        <authorList>
            <person name="Moore G.G."/>
            <person name="Mack B.M."/>
            <person name="Beltz S.B."/>
            <person name="Gilbert M.K."/>
        </authorList>
    </citation>
    <scope>NUCLEOTIDE SEQUENCE [LARGE SCALE GENOMIC DNA]</scope>
    <source>
        <strain evidence="10">NRRL 26010</strain>
    </source>
</reference>
<evidence type="ECO:0000256" key="3">
    <source>
        <dbReference type="ARBA" id="ARBA00022989"/>
    </source>
</evidence>
<evidence type="ECO:0000256" key="7">
    <source>
        <dbReference type="SAM" id="Phobius"/>
    </source>
</evidence>
<evidence type="ECO:0000256" key="5">
    <source>
        <dbReference type="ARBA" id="ARBA00038359"/>
    </source>
</evidence>
<feature type="region of interest" description="Disordered" evidence="6">
    <location>
        <begin position="313"/>
        <end position="344"/>
    </location>
</feature>
<dbReference type="OrthoDB" id="444631at2759"/>
<feature type="transmembrane region" description="Helical" evidence="7">
    <location>
        <begin position="251"/>
        <end position="277"/>
    </location>
</feature>
<comment type="caution">
    <text evidence="9">The sequence shown here is derived from an EMBL/GenBank/DDBJ whole genome shotgun (WGS) entry which is preliminary data.</text>
</comment>
<comment type="similarity">
    <text evidence="5">Belongs to the SAT4 family.</text>
</comment>
<dbReference type="InterPro" id="IPR052337">
    <property type="entry name" value="SAT4-like"/>
</dbReference>
<organism evidence="9 10">
    <name type="scientific">Aspergillus bombycis</name>
    <dbReference type="NCBI Taxonomy" id="109264"/>
    <lineage>
        <taxon>Eukaryota</taxon>
        <taxon>Fungi</taxon>
        <taxon>Dikarya</taxon>
        <taxon>Ascomycota</taxon>
        <taxon>Pezizomycotina</taxon>
        <taxon>Eurotiomycetes</taxon>
        <taxon>Eurotiomycetidae</taxon>
        <taxon>Eurotiales</taxon>
        <taxon>Aspergillaceae</taxon>
        <taxon>Aspergillus</taxon>
    </lineage>
</organism>
<evidence type="ECO:0000256" key="1">
    <source>
        <dbReference type="ARBA" id="ARBA00004141"/>
    </source>
</evidence>
<dbReference type="AlphaFoldDB" id="A0A1F8A2V3"/>
<dbReference type="InterPro" id="IPR049326">
    <property type="entry name" value="Rhodopsin_dom_fungi"/>
</dbReference>
<accession>A0A1F8A2V3</accession>
<evidence type="ECO:0000259" key="8">
    <source>
        <dbReference type="Pfam" id="PF20684"/>
    </source>
</evidence>
<keyword evidence="10" id="KW-1185">Reference proteome</keyword>
<proteinExistence type="inferred from homology"/>
<dbReference type="EMBL" id="LYCR01000039">
    <property type="protein sequence ID" value="OGM45658.1"/>
    <property type="molecule type" value="Genomic_DNA"/>
</dbReference>